<evidence type="ECO:0000256" key="5">
    <source>
        <dbReference type="ARBA" id="ARBA00023136"/>
    </source>
</evidence>
<feature type="domain" description="DUF3817" evidence="7">
    <location>
        <begin position="5"/>
        <end position="92"/>
    </location>
</feature>
<gene>
    <name evidence="8" type="ORF">ABIE21_003433</name>
</gene>
<dbReference type="RefSeq" id="WP_354026067.1">
    <property type="nucleotide sequence ID" value="NZ_JBEPSJ010000005.1"/>
</dbReference>
<dbReference type="EMBL" id="JBEPSJ010000005">
    <property type="protein sequence ID" value="MET4583902.1"/>
    <property type="molecule type" value="Genomic_DNA"/>
</dbReference>
<accession>A0ABV2QTX6</accession>
<keyword evidence="5 6" id="KW-0472">Membrane</keyword>
<dbReference type="Proteomes" id="UP001549257">
    <property type="component" value="Unassembled WGS sequence"/>
</dbReference>
<evidence type="ECO:0000259" key="7">
    <source>
        <dbReference type="Pfam" id="PF12823"/>
    </source>
</evidence>
<dbReference type="NCBIfam" id="TIGR03954">
    <property type="entry name" value="integ_memb_HG"/>
    <property type="match status" value="1"/>
</dbReference>
<keyword evidence="3 6" id="KW-0812">Transmembrane</keyword>
<evidence type="ECO:0000313" key="8">
    <source>
        <dbReference type="EMBL" id="MET4583902.1"/>
    </source>
</evidence>
<name>A0ABV2QTX6_9MICO</name>
<comment type="caution">
    <text evidence="8">The sequence shown here is derived from an EMBL/GenBank/DDBJ whole genome shotgun (WGS) entry which is preliminary data.</text>
</comment>
<evidence type="ECO:0000256" key="6">
    <source>
        <dbReference type="SAM" id="Phobius"/>
    </source>
</evidence>
<sequence>MTPRTLFRALALAETITWTALIFGMVLKYVLVVTDVGVSLGGALHGFFFLAFAASAVVVAVNQRWDARTTLIALASAVVPYATIPVERWLERRGSLKGGWRREATDDPRDSALASRMLRWALANTVLFAAIAVLAVVAVFAALLVLGPPGGGEA</sequence>
<dbReference type="Pfam" id="PF12823">
    <property type="entry name" value="DUF3817"/>
    <property type="match status" value="1"/>
</dbReference>
<feature type="transmembrane region" description="Helical" evidence="6">
    <location>
        <begin position="43"/>
        <end position="61"/>
    </location>
</feature>
<evidence type="ECO:0000256" key="3">
    <source>
        <dbReference type="ARBA" id="ARBA00022692"/>
    </source>
</evidence>
<proteinExistence type="predicted"/>
<evidence type="ECO:0000313" key="9">
    <source>
        <dbReference type="Proteomes" id="UP001549257"/>
    </source>
</evidence>
<evidence type="ECO:0000256" key="1">
    <source>
        <dbReference type="ARBA" id="ARBA00004651"/>
    </source>
</evidence>
<dbReference type="PANTHER" id="PTHR40077:SF1">
    <property type="entry name" value="MEMBRANE PROTEIN"/>
    <property type="match status" value="1"/>
</dbReference>
<evidence type="ECO:0000256" key="4">
    <source>
        <dbReference type="ARBA" id="ARBA00022989"/>
    </source>
</evidence>
<dbReference type="InterPro" id="IPR023845">
    <property type="entry name" value="DUF3817_TM"/>
</dbReference>
<evidence type="ECO:0000256" key="2">
    <source>
        <dbReference type="ARBA" id="ARBA00022475"/>
    </source>
</evidence>
<dbReference type="PANTHER" id="PTHR40077">
    <property type="entry name" value="MEMBRANE PROTEIN-RELATED"/>
    <property type="match status" value="1"/>
</dbReference>
<keyword evidence="9" id="KW-1185">Reference proteome</keyword>
<reference evidence="8 9" key="1">
    <citation type="submission" date="2024-06" db="EMBL/GenBank/DDBJ databases">
        <title>Sorghum-associated microbial communities from plants grown in Nebraska, USA.</title>
        <authorList>
            <person name="Schachtman D."/>
        </authorList>
    </citation>
    <scope>NUCLEOTIDE SEQUENCE [LARGE SCALE GENOMIC DNA]</scope>
    <source>
        <strain evidence="8 9">2857</strain>
    </source>
</reference>
<feature type="transmembrane region" description="Helical" evidence="6">
    <location>
        <begin position="12"/>
        <end position="31"/>
    </location>
</feature>
<comment type="subcellular location">
    <subcellularLocation>
        <location evidence="1">Cell membrane</location>
        <topology evidence="1">Multi-pass membrane protein</topology>
    </subcellularLocation>
</comment>
<organism evidence="8 9">
    <name type="scientific">Conyzicola nivalis</name>
    <dbReference type="NCBI Taxonomy" id="1477021"/>
    <lineage>
        <taxon>Bacteria</taxon>
        <taxon>Bacillati</taxon>
        <taxon>Actinomycetota</taxon>
        <taxon>Actinomycetes</taxon>
        <taxon>Micrococcales</taxon>
        <taxon>Microbacteriaceae</taxon>
        <taxon>Conyzicola</taxon>
    </lineage>
</organism>
<keyword evidence="4 6" id="KW-1133">Transmembrane helix</keyword>
<feature type="transmembrane region" description="Helical" evidence="6">
    <location>
        <begin position="126"/>
        <end position="146"/>
    </location>
</feature>
<protein>
    <submittedName>
        <fullName evidence="8">Integral membrane protein</fullName>
    </submittedName>
</protein>
<keyword evidence="2" id="KW-1003">Cell membrane</keyword>